<evidence type="ECO:0000256" key="1">
    <source>
        <dbReference type="ARBA" id="ARBA00004651"/>
    </source>
</evidence>
<evidence type="ECO:0000256" key="4">
    <source>
        <dbReference type="ARBA" id="ARBA00022989"/>
    </source>
</evidence>
<sequence length="242" mass="27052">MTRPYLINKSMIHFSPQKSTNFLKILLIVFLLIGLTFLLKIIGQHITVEGIKDLVQKFGIAAPLIYILLTASTNVFSPIAALPFWIAGILIFPSAVAFGCIYSANLLGHSLNFLIAKHWGRTLIAKFVGQKGLAQIDKFTNLAGIKTIFIIRLIGGAATDYVSYALGLTSLKFPTYFLINTIAFLPWAVVNFYFIHQALNSKLAIAARNLTFITLLGYLATIIFSFIIYHLQRKKIKKNHPY</sequence>
<keyword evidence="4 6" id="KW-1133">Transmembrane helix</keyword>
<dbReference type="InterPro" id="IPR015414">
    <property type="entry name" value="TMEM64"/>
</dbReference>
<comment type="subcellular location">
    <subcellularLocation>
        <location evidence="1 6">Cell membrane</location>
        <topology evidence="1 6">Multi-pass membrane protein</topology>
    </subcellularLocation>
</comment>
<comment type="caution">
    <text evidence="8">The sequence shown here is derived from an EMBL/GenBank/DDBJ whole genome shotgun (WGS) entry which is preliminary data.</text>
</comment>
<evidence type="ECO:0000256" key="2">
    <source>
        <dbReference type="ARBA" id="ARBA00022475"/>
    </source>
</evidence>
<dbReference type="PANTHER" id="PTHR12677:SF59">
    <property type="entry name" value="GOLGI APPARATUS MEMBRANE PROTEIN TVP38-RELATED"/>
    <property type="match status" value="1"/>
</dbReference>
<organism evidence="8 9">
    <name type="scientific">candidate division CPR3 bacterium 4484_211</name>
    <dbReference type="NCBI Taxonomy" id="1968527"/>
    <lineage>
        <taxon>Bacteria</taxon>
        <taxon>Bacteria division CPR3</taxon>
    </lineage>
</organism>
<feature type="domain" description="VTT" evidence="7">
    <location>
        <begin position="83"/>
        <end position="196"/>
    </location>
</feature>
<keyword evidence="5 6" id="KW-0472">Membrane</keyword>
<evidence type="ECO:0000313" key="8">
    <source>
        <dbReference type="EMBL" id="OQX51200.1"/>
    </source>
</evidence>
<keyword evidence="3 6" id="KW-0812">Transmembrane</keyword>
<dbReference type="PANTHER" id="PTHR12677">
    <property type="entry name" value="GOLGI APPARATUS MEMBRANE PROTEIN TVP38-RELATED"/>
    <property type="match status" value="1"/>
</dbReference>
<dbReference type="EMBL" id="MZGJ01000006">
    <property type="protein sequence ID" value="OQX51200.1"/>
    <property type="molecule type" value="Genomic_DNA"/>
</dbReference>
<evidence type="ECO:0000313" key="9">
    <source>
        <dbReference type="Proteomes" id="UP000192520"/>
    </source>
</evidence>
<comment type="similarity">
    <text evidence="6">Belongs to the TVP38/TMEM64 family.</text>
</comment>
<feature type="transmembrane region" description="Helical" evidence="6">
    <location>
        <begin position="176"/>
        <end position="195"/>
    </location>
</feature>
<protein>
    <recommendedName>
        <fullName evidence="6">TVP38/TMEM64 family membrane protein</fullName>
    </recommendedName>
</protein>
<feature type="transmembrane region" description="Helical" evidence="6">
    <location>
        <begin position="54"/>
        <end position="72"/>
    </location>
</feature>
<dbReference type="AlphaFoldDB" id="A0A1W9NYV6"/>
<feature type="transmembrane region" description="Helical" evidence="6">
    <location>
        <begin position="210"/>
        <end position="231"/>
    </location>
</feature>
<reference evidence="9" key="1">
    <citation type="submission" date="2017-03" db="EMBL/GenBank/DDBJ databases">
        <title>Novel pathways for hydrocarbon cycling and metabolic interdependencies in hydrothermal sediment communities.</title>
        <authorList>
            <person name="Dombrowski N."/>
            <person name="Seitz K."/>
            <person name="Teske A."/>
            <person name="Baker B."/>
        </authorList>
    </citation>
    <scope>NUCLEOTIDE SEQUENCE [LARGE SCALE GENOMIC DNA]</scope>
</reference>
<evidence type="ECO:0000256" key="5">
    <source>
        <dbReference type="ARBA" id="ARBA00023136"/>
    </source>
</evidence>
<dbReference type="InterPro" id="IPR032816">
    <property type="entry name" value="VTT_dom"/>
</dbReference>
<evidence type="ECO:0000256" key="6">
    <source>
        <dbReference type="RuleBase" id="RU366058"/>
    </source>
</evidence>
<evidence type="ECO:0000256" key="3">
    <source>
        <dbReference type="ARBA" id="ARBA00022692"/>
    </source>
</evidence>
<evidence type="ECO:0000259" key="7">
    <source>
        <dbReference type="Pfam" id="PF09335"/>
    </source>
</evidence>
<proteinExistence type="inferred from homology"/>
<feature type="transmembrane region" description="Helical" evidence="6">
    <location>
        <begin position="21"/>
        <end position="42"/>
    </location>
</feature>
<dbReference type="STRING" id="1968527.B5M47_01435"/>
<feature type="transmembrane region" description="Helical" evidence="6">
    <location>
        <begin position="143"/>
        <end position="164"/>
    </location>
</feature>
<accession>A0A1W9NYV6</accession>
<dbReference type="GO" id="GO:0005886">
    <property type="term" value="C:plasma membrane"/>
    <property type="evidence" value="ECO:0007669"/>
    <property type="project" value="UniProtKB-SubCell"/>
</dbReference>
<gene>
    <name evidence="8" type="ORF">B5M47_01435</name>
</gene>
<dbReference type="Proteomes" id="UP000192520">
    <property type="component" value="Unassembled WGS sequence"/>
</dbReference>
<feature type="transmembrane region" description="Helical" evidence="6">
    <location>
        <begin position="84"/>
        <end position="104"/>
    </location>
</feature>
<name>A0A1W9NYV6_UNCC3</name>
<keyword evidence="2 6" id="KW-1003">Cell membrane</keyword>
<dbReference type="Pfam" id="PF09335">
    <property type="entry name" value="VTT_dom"/>
    <property type="match status" value="1"/>
</dbReference>